<dbReference type="SUPFAM" id="SSF55021">
    <property type="entry name" value="ACT-like"/>
    <property type="match status" value="2"/>
</dbReference>
<evidence type="ECO:0000259" key="1">
    <source>
        <dbReference type="Pfam" id="PF10000"/>
    </source>
</evidence>
<organism evidence="3 4">
    <name type="scientific">Scleromatobacter humisilvae</name>
    <dbReference type="NCBI Taxonomy" id="2897159"/>
    <lineage>
        <taxon>Bacteria</taxon>
        <taxon>Pseudomonadati</taxon>
        <taxon>Pseudomonadota</taxon>
        <taxon>Betaproteobacteria</taxon>
        <taxon>Burkholderiales</taxon>
        <taxon>Sphaerotilaceae</taxon>
        <taxon>Scleromatobacter</taxon>
    </lineage>
</organism>
<dbReference type="InterPro" id="IPR045865">
    <property type="entry name" value="ACT-like_dom_sf"/>
</dbReference>
<dbReference type="Pfam" id="PF10000">
    <property type="entry name" value="ACT_3"/>
    <property type="match status" value="1"/>
</dbReference>
<gene>
    <name evidence="3" type="ORF">LPC04_18300</name>
</gene>
<evidence type="ECO:0000259" key="2">
    <source>
        <dbReference type="Pfam" id="PF13840"/>
    </source>
</evidence>
<dbReference type="Gene3D" id="3.30.2130.10">
    <property type="entry name" value="VC0802-like"/>
    <property type="match status" value="1"/>
</dbReference>
<feature type="domain" description="CASTOR ACT" evidence="2">
    <location>
        <begin position="71"/>
        <end position="128"/>
    </location>
</feature>
<feature type="domain" description="DUF2241" evidence="1">
    <location>
        <begin position="6"/>
        <end position="69"/>
    </location>
</feature>
<dbReference type="Proteomes" id="UP001139353">
    <property type="component" value="Unassembled WGS sequence"/>
</dbReference>
<protein>
    <submittedName>
        <fullName evidence="3">ACT domain-containing protein</fullName>
    </submittedName>
</protein>
<accession>A0A9X1YLI9</accession>
<proteinExistence type="predicted"/>
<dbReference type="InterPro" id="IPR018717">
    <property type="entry name" value="DUF2241"/>
</dbReference>
<dbReference type="Pfam" id="PF13840">
    <property type="entry name" value="ACT_7"/>
    <property type="match status" value="1"/>
</dbReference>
<dbReference type="PANTHER" id="PTHR39199">
    <property type="entry name" value="BLR5128 PROTEIN"/>
    <property type="match status" value="1"/>
</dbReference>
<dbReference type="AlphaFoldDB" id="A0A9X1YLI9"/>
<dbReference type="PANTHER" id="PTHR39199:SF1">
    <property type="entry name" value="BLR5128 PROTEIN"/>
    <property type="match status" value="1"/>
</dbReference>
<reference evidence="3" key="1">
    <citation type="submission" date="2021-11" db="EMBL/GenBank/DDBJ databases">
        <title>BS-T2-15 a new species belonging to the Comamonadaceae family isolated from the soil of a French oak forest.</title>
        <authorList>
            <person name="Mieszkin S."/>
            <person name="Alain K."/>
        </authorList>
    </citation>
    <scope>NUCLEOTIDE SEQUENCE</scope>
    <source>
        <strain evidence="3">BS-T2-15</strain>
    </source>
</reference>
<evidence type="ECO:0000313" key="4">
    <source>
        <dbReference type="Proteomes" id="UP001139353"/>
    </source>
</evidence>
<dbReference type="EMBL" id="JAJLJH010000005">
    <property type="protein sequence ID" value="MCK9687660.1"/>
    <property type="molecule type" value="Genomic_DNA"/>
</dbReference>
<dbReference type="RefSeq" id="WP_275683700.1">
    <property type="nucleotide sequence ID" value="NZ_JAJLJH010000005.1"/>
</dbReference>
<comment type="caution">
    <text evidence="3">The sequence shown here is derived from an EMBL/GenBank/DDBJ whole genome shotgun (WGS) entry which is preliminary data.</text>
</comment>
<keyword evidence="4" id="KW-1185">Reference proteome</keyword>
<dbReference type="InterPro" id="IPR027795">
    <property type="entry name" value="CASTOR_ACT_dom"/>
</dbReference>
<evidence type="ECO:0000313" key="3">
    <source>
        <dbReference type="EMBL" id="MCK9687660.1"/>
    </source>
</evidence>
<sequence>MTSAPISDLALLLASMQPELHAGTWAWCALPPGASADGAEAVATVREAEGLTIVVAEAEALARGWPVAFRSAWITLTVHSDLAAVGLTAAFARALGDAGISCNVIAGVHHDHLFVPAARASDAMDALHALQARHA</sequence>
<name>A0A9X1YLI9_9BURK</name>